<organism evidence="4 5">
    <name type="scientific">Cloeon dipterum</name>
    <dbReference type="NCBI Taxonomy" id="197152"/>
    <lineage>
        <taxon>Eukaryota</taxon>
        <taxon>Metazoa</taxon>
        <taxon>Ecdysozoa</taxon>
        <taxon>Arthropoda</taxon>
        <taxon>Hexapoda</taxon>
        <taxon>Insecta</taxon>
        <taxon>Pterygota</taxon>
        <taxon>Palaeoptera</taxon>
        <taxon>Ephemeroptera</taxon>
        <taxon>Pisciforma</taxon>
        <taxon>Baetidae</taxon>
        <taxon>Cloeon</taxon>
    </lineage>
</organism>
<dbReference type="PRINTS" id="PR00837">
    <property type="entry name" value="V5TPXLIKE"/>
</dbReference>
<name>A0A8S1DAB9_9INSE</name>
<reference evidence="4 5" key="1">
    <citation type="submission" date="2020-04" db="EMBL/GenBank/DDBJ databases">
        <authorList>
            <person name="Alioto T."/>
            <person name="Alioto T."/>
            <person name="Gomez Garrido J."/>
        </authorList>
    </citation>
    <scope>NUCLEOTIDE SEQUENCE [LARGE SCALE GENOMIC DNA]</scope>
</reference>
<keyword evidence="1" id="KW-1133">Transmembrane helix</keyword>
<dbReference type="OrthoDB" id="414826at2759"/>
<feature type="signal peptide" evidence="2">
    <location>
        <begin position="1"/>
        <end position="21"/>
    </location>
</feature>
<keyword evidence="2" id="KW-0732">Signal</keyword>
<dbReference type="Proteomes" id="UP000494165">
    <property type="component" value="Unassembled WGS sequence"/>
</dbReference>
<feature type="domain" description="SCP" evidence="3">
    <location>
        <begin position="63"/>
        <end position="223"/>
    </location>
</feature>
<dbReference type="CDD" id="cd05380">
    <property type="entry name" value="CAP_euk"/>
    <property type="match status" value="1"/>
</dbReference>
<gene>
    <name evidence="4" type="ORF">CLODIP_2_CD03393</name>
</gene>
<evidence type="ECO:0000256" key="1">
    <source>
        <dbReference type="SAM" id="Phobius"/>
    </source>
</evidence>
<evidence type="ECO:0000259" key="3">
    <source>
        <dbReference type="SMART" id="SM00198"/>
    </source>
</evidence>
<feature type="transmembrane region" description="Helical" evidence="1">
    <location>
        <begin position="301"/>
        <end position="326"/>
    </location>
</feature>
<dbReference type="InterPro" id="IPR001283">
    <property type="entry name" value="CRISP-related"/>
</dbReference>
<dbReference type="AlphaFoldDB" id="A0A8S1DAB9"/>
<comment type="caution">
    <text evidence="4">The sequence shown here is derived from an EMBL/GenBank/DDBJ whole genome shotgun (WGS) entry which is preliminary data.</text>
</comment>
<dbReference type="SMART" id="SM00198">
    <property type="entry name" value="SCP"/>
    <property type="match status" value="1"/>
</dbReference>
<evidence type="ECO:0000313" key="4">
    <source>
        <dbReference type="EMBL" id="CAB3378348.1"/>
    </source>
</evidence>
<accession>A0A8S1DAB9</accession>
<keyword evidence="1" id="KW-0812">Transmembrane</keyword>
<evidence type="ECO:0000313" key="5">
    <source>
        <dbReference type="Proteomes" id="UP000494165"/>
    </source>
</evidence>
<evidence type="ECO:0000256" key="2">
    <source>
        <dbReference type="SAM" id="SignalP"/>
    </source>
</evidence>
<dbReference type="Pfam" id="PF00188">
    <property type="entry name" value="CAP"/>
    <property type="match status" value="1"/>
</dbReference>
<dbReference type="InterPro" id="IPR014044">
    <property type="entry name" value="CAP_dom"/>
</dbReference>
<proteinExistence type="predicted"/>
<sequence>MGVLTRILLLVLSLVIGSGLADKKDGNETCQDERYAKYPNHVMCLKPRSCPGKDLKVVKYKSYDMLAVLHALNTFRSVIASGGTAVYRPATNMRQLTWDEELATLAQRLAEHCDREAKLNLTVDRFAVGHIIMTSKQLRISWGHLQPPHFMWLIKSLFVQAFDYSYLLKDIPRWVPTPNGDYLSQLIWAESHLVGCGYSLFMEGKTGVRMLVCLFGPKGNVVNSRVYEEGEPNCAVPSSYYEGLCTDQAANRAFQPIPCDNSSFATKYRVLCAPKDNYLRWISTGLPYLRTPCDESFWRKMFYATVAAVLITLLALVLGAFLIYYVKKNVFIV</sequence>
<dbReference type="PANTHER" id="PTHR10334">
    <property type="entry name" value="CYSTEINE-RICH SECRETORY PROTEIN-RELATED"/>
    <property type="match status" value="1"/>
</dbReference>
<feature type="chain" id="PRO_5035819671" description="SCP domain-containing protein" evidence="2">
    <location>
        <begin position="22"/>
        <end position="333"/>
    </location>
</feature>
<dbReference type="EMBL" id="CADEPI010000162">
    <property type="protein sequence ID" value="CAB3378348.1"/>
    <property type="molecule type" value="Genomic_DNA"/>
</dbReference>
<dbReference type="InterPro" id="IPR035940">
    <property type="entry name" value="CAP_sf"/>
</dbReference>
<dbReference type="SUPFAM" id="SSF55797">
    <property type="entry name" value="PR-1-like"/>
    <property type="match status" value="1"/>
</dbReference>
<dbReference type="Gene3D" id="3.40.33.10">
    <property type="entry name" value="CAP"/>
    <property type="match status" value="1"/>
</dbReference>
<keyword evidence="1" id="KW-0472">Membrane</keyword>
<protein>
    <recommendedName>
        <fullName evidence="3">SCP domain-containing protein</fullName>
    </recommendedName>
</protein>
<keyword evidence="5" id="KW-1185">Reference proteome</keyword>